<protein>
    <submittedName>
        <fullName evidence="2">Uncharacterized protein</fullName>
    </submittedName>
</protein>
<gene>
    <name evidence="2" type="ORF">H9636_18775</name>
</gene>
<evidence type="ECO:0000313" key="3">
    <source>
        <dbReference type="Proteomes" id="UP000640930"/>
    </source>
</evidence>
<organism evidence="2 3">
    <name type="scientific">Ureibacillus galli</name>
    <dbReference type="NCBI Taxonomy" id="2762222"/>
    <lineage>
        <taxon>Bacteria</taxon>
        <taxon>Bacillati</taxon>
        <taxon>Bacillota</taxon>
        <taxon>Bacilli</taxon>
        <taxon>Bacillales</taxon>
        <taxon>Caryophanaceae</taxon>
        <taxon>Ureibacillus</taxon>
    </lineage>
</organism>
<keyword evidence="3" id="KW-1185">Reference proteome</keyword>
<keyword evidence="1" id="KW-0732">Signal</keyword>
<dbReference type="EMBL" id="JACSQA010000056">
    <property type="protein sequence ID" value="MBD8028676.1"/>
    <property type="molecule type" value="Genomic_DNA"/>
</dbReference>
<dbReference type="RefSeq" id="WP_191709068.1">
    <property type="nucleotide sequence ID" value="NZ_JACSQA010000056.1"/>
</dbReference>
<reference evidence="2 3" key="1">
    <citation type="submission" date="2020-08" db="EMBL/GenBank/DDBJ databases">
        <title>A Genomic Blueprint of the Chicken Gut Microbiome.</title>
        <authorList>
            <person name="Gilroy R."/>
            <person name="Ravi A."/>
            <person name="Getino M."/>
            <person name="Pursley I."/>
            <person name="Horton D.L."/>
            <person name="Alikhan N.-F."/>
            <person name="Baker D."/>
            <person name="Gharbi K."/>
            <person name="Hall N."/>
            <person name="Watson M."/>
            <person name="Adriaenssens E.M."/>
            <person name="Foster-Nyarko E."/>
            <person name="Jarju S."/>
            <person name="Secka A."/>
            <person name="Antonio M."/>
            <person name="Oren A."/>
            <person name="Chaudhuri R."/>
            <person name="La Ragione R.M."/>
            <person name="Hildebrand F."/>
            <person name="Pallen M.J."/>
        </authorList>
    </citation>
    <scope>NUCLEOTIDE SEQUENCE [LARGE SCALE GENOMIC DNA]</scope>
    <source>
        <strain evidence="2 3">Re31</strain>
    </source>
</reference>
<name>A0ABR8XHH0_9BACL</name>
<comment type="caution">
    <text evidence="2">The sequence shown here is derived from an EMBL/GenBank/DDBJ whole genome shotgun (WGS) entry which is preliminary data.</text>
</comment>
<evidence type="ECO:0000256" key="1">
    <source>
        <dbReference type="SAM" id="SignalP"/>
    </source>
</evidence>
<sequence length="161" mass="17701">MKLGKFLLGSAALFTTLFASNSAFASSGDSVLVEQNNQPNVSIITPMDAGQWDQIGQQTFTGITGLTTLTTQKFNSYGGDFRTSFHYQEQNLRVQLWEYDPDNADDLVKDWQTVYGHGGGLDFRSIGSFVDGTDGKAEFYLVIKTTDSTPSQRGLQVTAYD</sequence>
<proteinExistence type="predicted"/>
<dbReference type="Proteomes" id="UP000640930">
    <property type="component" value="Unassembled WGS sequence"/>
</dbReference>
<evidence type="ECO:0000313" key="2">
    <source>
        <dbReference type="EMBL" id="MBD8028676.1"/>
    </source>
</evidence>
<feature type="signal peptide" evidence="1">
    <location>
        <begin position="1"/>
        <end position="25"/>
    </location>
</feature>
<accession>A0ABR8XHH0</accession>
<feature type="chain" id="PRO_5046108549" evidence="1">
    <location>
        <begin position="26"/>
        <end position="161"/>
    </location>
</feature>